<name>A0A379PR25_9NOCA</name>
<organism evidence="1 2">
    <name type="scientific">Rhodococcus gordoniae</name>
    <dbReference type="NCBI Taxonomy" id="223392"/>
    <lineage>
        <taxon>Bacteria</taxon>
        <taxon>Bacillati</taxon>
        <taxon>Actinomycetota</taxon>
        <taxon>Actinomycetes</taxon>
        <taxon>Mycobacteriales</taxon>
        <taxon>Nocardiaceae</taxon>
        <taxon>Rhodococcus</taxon>
    </lineage>
</organism>
<dbReference type="EMBL" id="UGVI01000003">
    <property type="protein sequence ID" value="SUF09221.1"/>
    <property type="molecule type" value="Genomic_DNA"/>
</dbReference>
<gene>
    <name evidence="1" type="ORF">NCTC13296_04419</name>
</gene>
<dbReference type="OrthoDB" id="4485313at2"/>
<dbReference type="Proteomes" id="UP000254569">
    <property type="component" value="Unassembled WGS sequence"/>
</dbReference>
<dbReference type="AlphaFoldDB" id="A0A379PR25"/>
<keyword evidence="2" id="KW-1185">Reference proteome</keyword>
<evidence type="ECO:0000313" key="2">
    <source>
        <dbReference type="Proteomes" id="UP000254569"/>
    </source>
</evidence>
<reference evidence="1 2" key="1">
    <citation type="submission" date="2018-06" db="EMBL/GenBank/DDBJ databases">
        <authorList>
            <consortium name="Pathogen Informatics"/>
            <person name="Doyle S."/>
        </authorList>
    </citation>
    <scope>NUCLEOTIDE SEQUENCE [LARGE SCALE GENOMIC DNA]</scope>
    <source>
        <strain evidence="1 2">NCTC13296</strain>
    </source>
</reference>
<sequence length="163" mass="17853">MLYTGRASVDRMFCVKDADDRAWEELPPLPEPGFGLLAADTGMVYVYTGMSMGPLDLQVEVLGDAPDLVDSGWEDIEEASLQTYSDIATVLTGAEEPVDGFPDTVLSAGTGTYRVRAYAAGRDLAWDLVVDEVVERYKLQIWPAPYAPPRIVQHHSAHAVMGY</sequence>
<proteinExistence type="predicted"/>
<accession>A0A379PR25</accession>
<protein>
    <submittedName>
        <fullName evidence="1">Uncharacterized protein</fullName>
    </submittedName>
</protein>
<evidence type="ECO:0000313" key="1">
    <source>
        <dbReference type="EMBL" id="SUF09221.1"/>
    </source>
</evidence>